<dbReference type="Pfam" id="PF14344">
    <property type="entry name" value="DUF4397"/>
    <property type="match status" value="1"/>
</dbReference>
<evidence type="ECO:0000313" key="4">
    <source>
        <dbReference type="Proteomes" id="UP000618754"/>
    </source>
</evidence>
<name>A0ABR7XAS3_9SPHI</name>
<evidence type="ECO:0000256" key="1">
    <source>
        <dbReference type="SAM" id="Phobius"/>
    </source>
</evidence>
<comment type="caution">
    <text evidence="3">The sequence shown here is derived from an EMBL/GenBank/DDBJ whole genome shotgun (WGS) entry which is preliminary data.</text>
</comment>
<feature type="transmembrane region" description="Helical" evidence="1">
    <location>
        <begin position="9"/>
        <end position="27"/>
    </location>
</feature>
<dbReference type="Proteomes" id="UP000618754">
    <property type="component" value="Unassembled WGS sequence"/>
</dbReference>
<gene>
    <name evidence="3" type="ORF">IDJ75_20565</name>
</gene>
<organism evidence="3 4">
    <name type="scientific">Mucilaginibacter rigui</name>
    <dbReference type="NCBI Taxonomy" id="534635"/>
    <lineage>
        <taxon>Bacteria</taxon>
        <taxon>Pseudomonadati</taxon>
        <taxon>Bacteroidota</taxon>
        <taxon>Sphingobacteriia</taxon>
        <taxon>Sphingobacteriales</taxon>
        <taxon>Sphingobacteriaceae</taxon>
        <taxon>Mucilaginibacter</taxon>
    </lineage>
</organism>
<keyword evidence="4" id="KW-1185">Reference proteome</keyword>
<proteinExistence type="predicted"/>
<sequence>MTNNNKSRLLLYLWVFIIGIMVIPMLVSCGKSGVSVGSNSNARMQIVNLSPDIQPFNLYAFYIKQGTNAYSYPLASGYFLINAIDTPYQIRTAQTTNGVNPTNLLTLQAKIQPKVPYTWFVTGLRNDSSLTSILTVDTGSVPANGRGKIRFVNASPGTIGLDLTANATVAFKDVKYKQVTDYLELTAGSYNLNVAATNAPTTVLSGLSNFTVLDGKLYTMYFYGLASKTDTAAYGANIILNSLPPGTTY</sequence>
<feature type="domain" description="DUF4397" evidence="2">
    <location>
        <begin position="148"/>
        <end position="230"/>
    </location>
</feature>
<accession>A0ABR7XAS3</accession>
<dbReference type="EMBL" id="JACWMW010000008">
    <property type="protein sequence ID" value="MBD1387689.1"/>
    <property type="molecule type" value="Genomic_DNA"/>
</dbReference>
<dbReference type="RefSeq" id="WP_191177535.1">
    <property type="nucleotide sequence ID" value="NZ_JACWMW010000008.1"/>
</dbReference>
<dbReference type="InterPro" id="IPR025510">
    <property type="entry name" value="DUF4397"/>
</dbReference>
<evidence type="ECO:0000259" key="2">
    <source>
        <dbReference type="Pfam" id="PF14344"/>
    </source>
</evidence>
<keyword evidence="1" id="KW-0812">Transmembrane</keyword>
<dbReference type="PROSITE" id="PS51257">
    <property type="entry name" value="PROKAR_LIPOPROTEIN"/>
    <property type="match status" value="1"/>
</dbReference>
<reference evidence="3 4" key="1">
    <citation type="submission" date="2020-09" db="EMBL/GenBank/DDBJ databases">
        <title>Novel species of Mucilaginibacter isolated from a glacier on the Tibetan Plateau.</title>
        <authorList>
            <person name="Liu Q."/>
            <person name="Xin Y.-H."/>
        </authorList>
    </citation>
    <scope>NUCLEOTIDE SEQUENCE [LARGE SCALE GENOMIC DNA]</scope>
    <source>
        <strain evidence="3 4">CGMCC 1.13878</strain>
    </source>
</reference>
<protein>
    <submittedName>
        <fullName evidence="3">DUF4397 domain-containing protein</fullName>
    </submittedName>
</protein>
<evidence type="ECO:0000313" key="3">
    <source>
        <dbReference type="EMBL" id="MBD1387689.1"/>
    </source>
</evidence>
<keyword evidence="1" id="KW-1133">Transmembrane helix</keyword>
<keyword evidence="1" id="KW-0472">Membrane</keyword>